<keyword evidence="2" id="KW-1185">Reference proteome</keyword>
<protein>
    <submittedName>
        <fullName evidence="1">Uncharacterized protein</fullName>
    </submittedName>
</protein>
<sequence length="83" mass="9463">MIKDGFDSLFKHAWSSFSGFGIPDMYLLAKLKHLKGALKTWRTNELAKEKTELNSLKKVLSDLDLVVESWSLNDHEKLIIKSG</sequence>
<organism evidence="1 2">
    <name type="scientific">Lactuca sativa</name>
    <name type="common">Garden lettuce</name>
    <dbReference type="NCBI Taxonomy" id="4236"/>
    <lineage>
        <taxon>Eukaryota</taxon>
        <taxon>Viridiplantae</taxon>
        <taxon>Streptophyta</taxon>
        <taxon>Embryophyta</taxon>
        <taxon>Tracheophyta</taxon>
        <taxon>Spermatophyta</taxon>
        <taxon>Magnoliopsida</taxon>
        <taxon>eudicotyledons</taxon>
        <taxon>Gunneridae</taxon>
        <taxon>Pentapetalae</taxon>
        <taxon>asterids</taxon>
        <taxon>campanulids</taxon>
        <taxon>Asterales</taxon>
        <taxon>Asteraceae</taxon>
        <taxon>Cichorioideae</taxon>
        <taxon>Cichorieae</taxon>
        <taxon>Lactucinae</taxon>
        <taxon>Lactuca</taxon>
    </lineage>
</organism>
<accession>A0A9R1XUX7</accession>
<proteinExistence type="predicted"/>
<evidence type="ECO:0000313" key="1">
    <source>
        <dbReference type="EMBL" id="KAJ0226554.1"/>
    </source>
</evidence>
<dbReference type="AlphaFoldDB" id="A0A9R1XUX7"/>
<reference evidence="1 2" key="1">
    <citation type="journal article" date="2017" name="Nat. Commun.">
        <title>Genome assembly with in vitro proximity ligation data and whole-genome triplication in lettuce.</title>
        <authorList>
            <person name="Reyes-Chin-Wo S."/>
            <person name="Wang Z."/>
            <person name="Yang X."/>
            <person name="Kozik A."/>
            <person name="Arikit S."/>
            <person name="Song C."/>
            <person name="Xia L."/>
            <person name="Froenicke L."/>
            <person name="Lavelle D.O."/>
            <person name="Truco M.J."/>
            <person name="Xia R."/>
            <person name="Zhu S."/>
            <person name="Xu C."/>
            <person name="Xu H."/>
            <person name="Xu X."/>
            <person name="Cox K."/>
            <person name="Korf I."/>
            <person name="Meyers B.C."/>
            <person name="Michelmore R.W."/>
        </authorList>
    </citation>
    <scope>NUCLEOTIDE SEQUENCE [LARGE SCALE GENOMIC DNA]</scope>
    <source>
        <strain evidence="2">cv. Salinas</strain>
        <tissue evidence="1">Seedlings</tissue>
    </source>
</reference>
<dbReference type="EMBL" id="NBSK02000001">
    <property type="protein sequence ID" value="KAJ0226554.1"/>
    <property type="molecule type" value="Genomic_DNA"/>
</dbReference>
<dbReference type="Proteomes" id="UP000235145">
    <property type="component" value="Unassembled WGS sequence"/>
</dbReference>
<comment type="caution">
    <text evidence="1">The sequence shown here is derived from an EMBL/GenBank/DDBJ whole genome shotgun (WGS) entry which is preliminary data.</text>
</comment>
<evidence type="ECO:0000313" key="2">
    <source>
        <dbReference type="Proteomes" id="UP000235145"/>
    </source>
</evidence>
<gene>
    <name evidence="1" type="ORF">LSAT_V11C100002480</name>
</gene>
<name>A0A9R1XUX7_LACSA</name>